<feature type="region of interest" description="Disordered" evidence="17">
    <location>
        <begin position="227"/>
        <end position="248"/>
    </location>
</feature>
<dbReference type="GO" id="GO:0005201">
    <property type="term" value="F:extracellular matrix structural constituent"/>
    <property type="evidence" value="ECO:0007669"/>
    <property type="project" value="TreeGrafter"/>
</dbReference>
<gene>
    <name evidence="20" type="primary">Angptl3</name>
    <name evidence="20" type="ORF">TODMEX_R00237</name>
</gene>
<evidence type="ECO:0000256" key="8">
    <source>
        <dbReference type="ARBA" id="ARBA00023054"/>
    </source>
</evidence>
<evidence type="ECO:0000256" key="6">
    <source>
        <dbReference type="ARBA" id="ARBA00022729"/>
    </source>
</evidence>
<keyword evidence="7" id="KW-0130">Cell adhesion</keyword>
<dbReference type="EMBL" id="WEIS01041598">
    <property type="protein sequence ID" value="NWI65882.1"/>
    <property type="molecule type" value="Genomic_DNA"/>
</dbReference>
<dbReference type="GO" id="GO:0030027">
    <property type="term" value="C:lamellipodium"/>
    <property type="evidence" value="ECO:0007669"/>
    <property type="project" value="UniProtKB-SubCell"/>
</dbReference>
<evidence type="ECO:0000256" key="15">
    <source>
        <dbReference type="ARBA" id="ARBA00083172"/>
    </source>
</evidence>
<sequence>VSRAENMKIILVFLFISPLALSAKAEKDYSSFDSAASPETKSRFAMLDDVRILANGLLQLGHGLKDFVHKTKGQMNDIFEKLYIYDRSFYELSLQTSEIKEEEEQLRQTTARLQINNEEIKNLSQEMNSKIEDLIQNKIQLQEKVWGLEDKVTKLAIVQPLTYETKEISSLKAFVEQQDNHIKQLLKIVEDQHVQLDRQHNQILELEDKLNHIELQELAEDSFMGEQSEPEATPFPLRNTTAGTYPPDGSARDCTALYNSGTRSSGVYTIKPNGSEAFDVYCEMKFGSSWTVIQNRLDGSLDFNQTWDAYTNGFGDLNEEFWLGLNKTYAITRQGDYILRIELQDWKDNRRHIQYAFRLGGPETRYTLQLSRISGSIPNALPEQTQLRFSTADHNVDIANEFNCPENYLGGWWHSECEETNLNGQYVAPRSRGRLDRRKGLYWKPKKGRYYLLKSTRILIHPTDLKSFD</sequence>
<dbReference type="GO" id="GO:0004859">
    <property type="term" value="F:phospholipase inhibitor activity"/>
    <property type="evidence" value="ECO:0007669"/>
    <property type="project" value="UniProtKB-ARBA"/>
</dbReference>
<evidence type="ECO:0000256" key="17">
    <source>
        <dbReference type="SAM" id="MobiDB-lite"/>
    </source>
</evidence>
<dbReference type="SMART" id="SM00186">
    <property type="entry name" value="FBG"/>
    <property type="match status" value="1"/>
</dbReference>
<evidence type="ECO:0000256" key="18">
    <source>
        <dbReference type="SAM" id="SignalP"/>
    </source>
</evidence>
<dbReference type="GO" id="GO:0090318">
    <property type="term" value="P:regulation of chylomicron remodeling"/>
    <property type="evidence" value="ECO:0007669"/>
    <property type="project" value="UniProtKB-ARBA"/>
</dbReference>
<evidence type="ECO:0000256" key="9">
    <source>
        <dbReference type="ARBA" id="ARBA00023098"/>
    </source>
</evidence>
<dbReference type="GO" id="GO:0070527">
    <property type="term" value="P:platelet aggregation"/>
    <property type="evidence" value="ECO:0007669"/>
    <property type="project" value="TreeGrafter"/>
</dbReference>
<dbReference type="GO" id="GO:0042632">
    <property type="term" value="P:cholesterol homeostasis"/>
    <property type="evidence" value="ECO:0007669"/>
    <property type="project" value="UniProtKB-ARBA"/>
</dbReference>
<evidence type="ECO:0000256" key="2">
    <source>
        <dbReference type="ARBA" id="ARBA00004613"/>
    </source>
</evidence>
<dbReference type="GO" id="GO:0055091">
    <property type="term" value="P:phospholipid homeostasis"/>
    <property type="evidence" value="ECO:0007669"/>
    <property type="project" value="UniProtKB-ARBA"/>
</dbReference>
<feature type="domain" description="Fibrinogen C-terminal" evidence="19">
    <location>
        <begin position="245"/>
        <end position="464"/>
    </location>
</feature>
<feature type="non-terminal residue" evidence="20">
    <location>
        <position position="1"/>
    </location>
</feature>
<dbReference type="GO" id="GO:0009986">
    <property type="term" value="C:cell surface"/>
    <property type="evidence" value="ECO:0007669"/>
    <property type="project" value="UniProtKB-ARBA"/>
</dbReference>
<accession>A0A851DAQ6</accession>
<dbReference type="PANTHER" id="PTHR47221:SF5">
    <property type="entry name" value="FIBRINOGEN C-TERMINAL DOMAIN-CONTAINING PROTEIN"/>
    <property type="match status" value="1"/>
</dbReference>
<feature type="signal peptide" evidence="18">
    <location>
        <begin position="1"/>
        <end position="22"/>
    </location>
</feature>
<organism evidence="20 21">
    <name type="scientific">Todus mexicanus</name>
    <name type="common">Puerto Rican tody</name>
    <dbReference type="NCBI Taxonomy" id="135184"/>
    <lineage>
        <taxon>Eukaryota</taxon>
        <taxon>Metazoa</taxon>
        <taxon>Chordata</taxon>
        <taxon>Craniata</taxon>
        <taxon>Vertebrata</taxon>
        <taxon>Euteleostomi</taxon>
        <taxon>Archelosauria</taxon>
        <taxon>Archosauria</taxon>
        <taxon>Dinosauria</taxon>
        <taxon>Saurischia</taxon>
        <taxon>Theropoda</taxon>
        <taxon>Coelurosauria</taxon>
        <taxon>Aves</taxon>
        <taxon>Neognathae</taxon>
        <taxon>Neoaves</taxon>
        <taxon>Telluraves</taxon>
        <taxon>Coraciimorphae</taxon>
        <taxon>Coraciiformes</taxon>
        <taxon>Todidae</taxon>
        <taxon>Todus</taxon>
    </lineage>
</organism>
<keyword evidence="4" id="KW-0037">Angiogenesis</keyword>
<dbReference type="InterPro" id="IPR037579">
    <property type="entry name" value="FIB_ANG-like"/>
</dbReference>
<dbReference type="InterPro" id="IPR002181">
    <property type="entry name" value="Fibrinogen_a/b/g_C_dom"/>
</dbReference>
<feature type="chain" id="PRO_5032735191" description="Angiopoietin-related protein 3" evidence="18">
    <location>
        <begin position="23"/>
        <end position="469"/>
    </location>
</feature>
<keyword evidence="5" id="KW-0358">Heparin-binding</keyword>
<dbReference type="InterPro" id="IPR014716">
    <property type="entry name" value="Fibrinogen_a/b/g_C_1"/>
</dbReference>
<dbReference type="GO" id="GO:0070328">
    <property type="term" value="P:triglyceride homeostasis"/>
    <property type="evidence" value="ECO:0007669"/>
    <property type="project" value="UniProtKB-ARBA"/>
</dbReference>
<dbReference type="Gene3D" id="3.90.215.10">
    <property type="entry name" value="Gamma Fibrinogen, chain A, domain 1"/>
    <property type="match status" value="1"/>
</dbReference>
<evidence type="ECO:0000313" key="20">
    <source>
        <dbReference type="EMBL" id="NWI65882.1"/>
    </source>
</evidence>
<evidence type="ECO:0000256" key="10">
    <source>
        <dbReference type="ARBA" id="ARBA00023157"/>
    </source>
</evidence>
<keyword evidence="10" id="KW-1015">Disulfide bond</keyword>
<dbReference type="GO" id="GO:0034116">
    <property type="term" value="P:positive regulation of heterotypic cell-cell adhesion"/>
    <property type="evidence" value="ECO:0007669"/>
    <property type="project" value="TreeGrafter"/>
</dbReference>
<dbReference type="CDD" id="cd00087">
    <property type="entry name" value="FReD"/>
    <property type="match status" value="1"/>
</dbReference>
<protein>
    <recommendedName>
        <fullName evidence="14">Angiopoietin-related protein 3</fullName>
    </recommendedName>
    <alternativeName>
        <fullName evidence="15">Angiopoietin-like protein 3</fullName>
    </alternativeName>
</protein>
<feature type="non-terminal residue" evidence="20">
    <location>
        <position position="469"/>
    </location>
</feature>
<dbReference type="AlphaFoldDB" id="A0A851DAQ6"/>
<keyword evidence="12" id="KW-0966">Cell projection</keyword>
<dbReference type="GO" id="GO:0008201">
    <property type="term" value="F:heparin binding"/>
    <property type="evidence" value="ECO:0007669"/>
    <property type="project" value="UniProtKB-KW"/>
</dbReference>
<evidence type="ECO:0000256" key="13">
    <source>
        <dbReference type="ARBA" id="ARBA00062950"/>
    </source>
</evidence>
<dbReference type="GO" id="GO:0072377">
    <property type="term" value="P:blood coagulation, common pathway"/>
    <property type="evidence" value="ECO:0007669"/>
    <property type="project" value="TreeGrafter"/>
</dbReference>
<dbReference type="GO" id="GO:0010903">
    <property type="term" value="P:negative regulation of very-low-density lipoprotein particle remodeling"/>
    <property type="evidence" value="ECO:0007669"/>
    <property type="project" value="UniProtKB-ARBA"/>
</dbReference>
<proteinExistence type="predicted"/>
<dbReference type="GO" id="GO:0005577">
    <property type="term" value="C:fibrinogen complex"/>
    <property type="evidence" value="ECO:0007669"/>
    <property type="project" value="TreeGrafter"/>
</dbReference>
<dbReference type="GO" id="GO:0006629">
    <property type="term" value="P:lipid metabolic process"/>
    <property type="evidence" value="ECO:0007669"/>
    <property type="project" value="UniProtKB-KW"/>
</dbReference>
<feature type="coiled-coil region" evidence="16">
    <location>
        <begin position="189"/>
        <end position="216"/>
    </location>
</feature>
<evidence type="ECO:0000256" key="16">
    <source>
        <dbReference type="SAM" id="Coils"/>
    </source>
</evidence>
<evidence type="ECO:0000256" key="1">
    <source>
        <dbReference type="ARBA" id="ARBA00004510"/>
    </source>
</evidence>
<keyword evidence="9" id="KW-0443">Lipid metabolism</keyword>
<dbReference type="GO" id="GO:0042730">
    <property type="term" value="P:fibrinolysis"/>
    <property type="evidence" value="ECO:0007669"/>
    <property type="project" value="TreeGrafter"/>
</dbReference>
<name>A0A851DAQ6_TODME</name>
<dbReference type="Proteomes" id="UP000660247">
    <property type="component" value="Unassembled WGS sequence"/>
</dbReference>
<keyword evidence="8 16" id="KW-0175">Coiled coil</keyword>
<evidence type="ECO:0000256" key="3">
    <source>
        <dbReference type="ARBA" id="ARBA00022525"/>
    </source>
</evidence>
<evidence type="ECO:0000256" key="4">
    <source>
        <dbReference type="ARBA" id="ARBA00022657"/>
    </source>
</evidence>
<comment type="subcellular location">
    <subcellularLocation>
        <location evidence="1">Cell projection</location>
        <location evidence="1">Lamellipodium</location>
    </subcellularLocation>
    <subcellularLocation>
        <location evidence="2">Secreted</location>
    </subcellularLocation>
</comment>
<evidence type="ECO:0000256" key="14">
    <source>
        <dbReference type="ARBA" id="ARBA00069520"/>
    </source>
</evidence>
<dbReference type="Pfam" id="PF00147">
    <property type="entry name" value="Fibrinogen_C"/>
    <property type="match status" value="1"/>
</dbReference>
<dbReference type="InterPro" id="IPR036056">
    <property type="entry name" value="Fibrinogen-like_C"/>
</dbReference>
<dbReference type="PROSITE" id="PS51406">
    <property type="entry name" value="FIBRINOGEN_C_2"/>
    <property type="match status" value="1"/>
</dbReference>
<keyword evidence="6 18" id="KW-0732">Signal</keyword>
<evidence type="ECO:0000256" key="12">
    <source>
        <dbReference type="ARBA" id="ARBA00023273"/>
    </source>
</evidence>
<comment type="subunit">
    <text evidence="13">Interacts with ANGPTL8. Interacts with ITGB3.</text>
</comment>
<evidence type="ECO:0000256" key="11">
    <source>
        <dbReference type="ARBA" id="ARBA00023180"/>
    </source>
</evidence>
<dbReference type="OrthoDB" id="8866652at2759"/>
<feature type="coiled-coil region" evidence="16">
    <location>
        <begin position="92"/>
        <end position="151"/>
    </location>
</feature>
<comment type="caution">
    <text evidence="20">The sequence shown here is derived from an EMBL/GenBank/DDBJ whole genome shotgun (WGS) entry which is preliminary data.</text>
</comment>
<evidence type="ECO:0000256" key="7">
    <source>
        <dbReference type="ARBA" id="ARBA00022889"/>
    </source>
</evidence>
<evidence type="ECO:0000256" key="5">
    <source>
        <dbReference type="ARBA" id="ARBA00022674"/>
    </source>
</evidence>
<dbReference type="PANTHER" id="PTHR47221">
    <property type="entry name" value="FIBRINOGEN ALPHA CHAIN"/>
    <property type="match status" value="1"/>
</dbReference>
<dbReference type="FunFam" id="3.90.215.10:FF:000008">
    <property type="entry name" value="Angiopoietin like 3"/>
    <property type="match status" value="1"/>
</dbReference>
<dbReference type="SUPFAM" id="SSF56496">
    <property type="entry name" value="Fibrinogen C-terminal domain-like"/>
    <property type="match status" value="1"/>
</dbReference>
<reference evidence="20" key="1">
    <citation type="submission" date="2019-10" db="EMBL/GenBank/DDBJ databases">
        <title>Bird 10,000 Genomes (B10K) Project - Family phase.</title>
        <authorList>
            <person name="Zhang G."/>
        </authorList>
    </citation>
    <scope>NUCLEOTIDE SEQUENCE</scope>
    <source>
        <strain evidence="20">B10K-DU-002-69</strain>
        <tissue evidence="20">Muscle</tissue>
    </source>
</reference>
<dbReference type="GO" id="GO:0001525">
    <property type="term" value="P:angiogenesis"/>
    <property type="evidence" value="ECO:0007669"/>
    <property type="project" value="UniProtKB-KW"/>
</dbReference>
<evidence type="ECO:0000313" key="21">
    <source>
        <dbReference type="Proteomes" id="UP000660247"/>
    </source>
</evidence>
<keyword evidence="3" id="KW-0964">Secreted</keyword>
<keyword evidence="11" id="KW-0325">Glycoprotein</keyword>
<dbReference type="GO" id="GO:0030674">
    <property type="term" value="F:protein-macromolecule adaptor activity"/>
    <property type="evidence" value="ECO:0007669"/>
    <property type="project" value="TreeGrafter"/>
</dbReference>
<keyword evidence="21" id="KW-1185">Reference proteome</keyword>
<evidence type="ECO:0000259" key="19">
    <source>
        <dbReference type="PROSITE" id="PS51406"/>
    </source>
</evidence>